<reference evidence="2" key="1">
    <citation type="journal article" date="2019" name="Int. J. Syst. Evol. Microbiol.">
        <title>The Global Catalogue of Microorganisms (GCM) 10K type strain sequencing project: providing services to taxonomists for standard genome sequencing and annotation.</title>
        <authorList>
            <consortium name="The Broad Institute Genomics Platform"/>
            <consortium name="The Broad Institute Genome Sequencing Center for Infectious Disease"/>
            <person name="Wu L."/>
            <person name="Ma J."/>
        </authorList>
    </citation>
    <scope>NUCLEOTIDE SEQUENCE [LARGE SCALE GENOMIC DNA]</scope>
    <source>
        <strain evidence="2">JCM 17924</strain>
    </source>
</reference>
<dbReference type="Proteomes" id="UP001500454">
    <property type="component" value="Unassembled WGS sequence"/>
</dbReference>
<evidence type="ECO:0000313" key="1">
    <source>
        <dbReference type="EMBL" id="GAA4372943.1"/>
    </source>
</evidence>
<gene>
    <name evidence="1" type="ORF">GCM10023186_02980</name>
</gene>
<name>A0ABP8ITW9_9BACT</name>
<accession>A0ABP8ITW9</accession>
<proteinExistence type="predicted"/>
<evidence type="ECO:0000313" key="2">
    <source>
        <dbReference type="Proteomes" id="UP001500454"/>
    </source>
</evidence>
<sequence>MRAYKSQTALFLVNGSFAYLCPDAEIISKSTAFSPAVGLAAVTRARVVVDAGWVQKWAEAELPQWPVLFGP</sequence>
<organism evidence="1 2">
    <name type="scientific">Hymenobacter koreensis</name>
    <dbReference type="NCBI Taxonomy" id="1084523"/>
    <lineage>
        <taxon>Bacteria</taxon>
        <taxon>Pseudomonadati</taxon>
        <taxon>Bacteroidota</taxon>
        <taxon>Cytophagia</taxon>
        <taxon>Cytophagales</taxon>
        <taxon>Hymenobacteraceae</taxon>
        <taxon>Hymenobacter</taxon>
    </lineage>
</organism>
<dbReference type="EMBL" id="BAABHA010000001">
    <property type="protein sequence ID" value="GAA4372943.1"/>
    <property type="molecule type" value="Genomic_DNA"/>
</dbReference>
<comment type="caution">
    <text evidence="1">The sequence shown here is derived from an EMBL/GenBank/DDBJ whole genome shotgun (WGS) entry which is preliminary data.</text>
</comment>
<protein>
    <submittedName>
        <fullName evidence="1">Uncharacterized protein</fullName>
    </submittedName>
</protein>
<keyword evidence="2" id="KW-1185">Reference proteome</keyword>